<dbReference type="AlphaFoldDB" id="A0A0G4FDU1"/>
<evidence type="ECO:0000256" key="2">
    <source>
        <dbReference type="SAM" id="MobiDB-lite"/>
    </source>
</evidence>
<dbReference type="InterPro" id="IPR006571">
    <property type="entry name" value="TLDc_dom"/>
</dbReference>
<evidence type="ECO:0000313" key="4">
    <source>
        <dbReference type="EMBL" id="CEM11359.1"/>
    </source>
</evidence>
<feature type="compositionally biased region" description="Acidic residues" evidence="2">
    <location>
        <begin position="204"/>
        <end position="226"/>
    </location>
</feature>
<organism evidence="4 5">
    <name type="scientific">Vitrella brassicaformis (strain CCMP3155)</name>
    <dbReference type="NCBI Taxonomy" id="1169540"/>
    <lineage>
        <taxon>Eukaryota</taxon>
        <taxon>Sar</taxon>
        <taxon>Alveolata</taxon>
        <taxon>Colpodellida</taxon>
        <taxon>Vitrellaceae</taxon>
        <taxon>Vitrella</taxon>
    </lineage>
</organism>
<dbReference type="Proteomes" id="UP000041254">
    <property type="component" value="Unassembled WGS sequence"/>
</dbReference>
<dbReference type="Pfam" id="PF07534">
    <property type="entry name" value="TLD"/>
    <property type="match status" value="1"/>
</dbReference>
<evidence type="ECO:0000259" key="3">
    <source>
        <dbReference type="Pfam" id="PF07534"/>
    </source>
</evidence>
<evidence type="ECO:0000313" key="5">
    <source>
        <dbReference type="Proteomes" id="UP000041254"/>
    </source>
</evidence>
<feature type="region of interest" description="Disordered" evidence="2">
    <location>
        <begin position="1"/>
        <end position="22"/>
    </location>
</feature>
<feature type="compositionally biased region" description="Low complexity" evidence="2">
    <location>
        <begin position="11"/>
        <end position="20"/>
    </location>
</feature>
<keyword evidence="1" id="KW-0175">Coiled coil</keyword>
<feature type="domain" description="TLDc" evidence="3">
    <location>
        <begin position="388"/>
        <end position="563"/>
    </location>
</feature>
<proteinExistence type="predicted"/>
<name>A0A0G4FDU1_VITBC</name>
<protein>
    <recommendedName>
        <fullName evidence="3">TLDc domain-containing protein</fullName>
    </recommendedName>
</protein>
<sequence length="569" mass="62022">MLSKKRKADEPPAGVAAAARGDVDEFEPLPTIGRRRIDEALKEADQSLAAIEQNAKQMRRKLREQAAMIRGLITSNGGQPSAMGQLDEEIEVNVGGTVLCVPRKPLLLPGVSESVIAYLLLYHLEGLPKDTDGRPFLDADPVYVDWLFDEIAKLFGVDAQGETAKIELTGVHATDSSSLFWHDLLFASKTSLDIDMPADAPTPDNDDHDNMQVDDEQQQQDGEEEGENKAIDGMATFSKSIASLDASVGWLGAAEDRLKHFYKLVKPLLASGVGQGDEIRSVRVGGKTVSTTEATLSHAGRDKRLYTTFHDGAAVHATSSAPFMKVVDFARRKRITQPASLVMPPTASNARQMQVDTEMYGLKHEPFCSGLAGGNLVIETAEEWNEVLKMTGKTSPKPSLIYRGSRDTYAYPKMLQCVAGKSGLLFALRDGDTHRFGCFIDGELTPPQEYKVPTFFYSLSGAYDTPTKIELPEDRQTVAVAGTQGAVMDKKREPLANVYIGRGYLWLGFAEPGPAADLSSCHQWIAKDELLPLGYKGNINQQGNGTLAQSNNFTASEIEIWHITEGGSD</sequence>
<dbReference type="InParanoid" id="A0A0G4FDU1"/>
<feature type="coiled-coil region" evidence="1">
    <location>
        <begin position="34"/>
        <end position="68"/>
    </location>
</feature>
<dbReference type="PhylomeDB" id="A0A0G4FDU1"/>
<gene>
    <name evidence="4" type="ORF">Vbra_22601</name>
</gene>
<keyword evidence="5" id="KW-1185">Reference proteome</keyword>
<feature type="region of interest" description="Disordered" evidence="2">
    <location>
        <begin position="195"/>
        <end position="227"/>
    </location>
</feature>
<dbReference type="VEuPathDB" id="CryptoDB:Vbra_22601"/>
<dbReference type="EMBL" id="CDMY01000414">
    <property type="protein sequence ID" value="CEM11359.1"/>
    <property type="molecule type" value="Genomic_DNA"/>
</dbReference>
<evidence type="ECO:0000256" key="1">
    <source>
        <dbReference type="SAM" id="Coils"/>
    </source>
</evidence>
<reference evidence="4 5" key="1">
    <citation type="submission" date="2014-11" db="EMBL/GenBank/DDBJ databases">
        <authorList>
            <person name="Zhu J."/>
            <person name="Qi W."/>
            <person name="Song R."/>
        </authorList>
    </citation>
    <scope>NUCLEOTIDE SEQUENCE [LARGE SCALE GENOMIC DNA]</scope>
</reference>
<accession>A0A0G4FDU1</accession>